<reference evidence="1 2" key="1">
    <citation type="submission" date="2016-07" db="EMBL/GenBank/DDBJ databases">
        <title>Pervasive Adenine N6-methylation of Active Genes in Fungi.</title>
        <authorList>
            <consortium name="DOE Joint Genome Institute"/>
            <person name="Mondo S.J."/>
            <person name="Dannebaum R.O."/>
            <person name="Kuo R.C."/>
            <person name="Labutti K."/>
            <person name="Haridas S."/>
            <person name="Kuo A."/>
            <person name="Salamov A."/>
            <person name="Ahrendt S.R."/>
            <person name="Lipzen A."/>
            <person name="Sullivan W."/>
            <person name="Andreopoulos W.B."/>
            <person name="Clum A."/>
            <person name="Lindquist E."/>
            <person name="Daum C."/>
            <person name="Ramamoorthy G.K."/>
            <person name="Gryganskyi A."/>
            <person name="Culley D."/>
            <person name="Magnuson J.K."/>
            <person name="James T.Y."/>
            <person name="O'Malley M.A."/>
            <person name="Stajich J.E."/>
            <person name="Spatafora J.W."/>
            <person name="Visel A."/>
            <person name="Grigoriev I.V."/>
        </authorList>
    </citation>
    <scope>NUCLEOTIDE SEQUENCE [LARGE SCALE GENOMIC DNA]</scope>
    <source>
        <strain evidence="1 2">CBS 931.73</strain>
    </source>
</reference>
<organism evidence="1 2">
    <name type="scientific">Basidiobolus meristosporus CBS 931.73</name>
    <dbReference type="NCBI Taxonomy" id="1314790"/>
    <lineage>
        <taxon>Eukaryota</taxon>
        <taxon>Fungi</taxon>
        <taxon>Fungi incertae sedis</taxon>
        <taxon>Zoopagomycota</taxon>
        <taxon>Entomophthoromycotina</taxon>
        <taxon>Basidiobolomycetes</taxon>
        <taxon>Basidiobolales</taxon>
        <taxon>Basidiobolaceae</taxon>
        <taxon>Basidiobolus</taxon>
    </lineage>
</organism>
<dbReference type="AlphaFoldDB" id="A0A1Y1Z672"/>
<sequence length="313" mass="36525">MLIIPIDCANHHAEHQGKEPEMRHFDPCVESFALLRSAGYVIHSLQEFSSSYEQEMKSVFSRWKVPQSVINAVTLCQADWELYQKSYLKANILYDIYLHQFHLDWQSKQGERSRALIQNFLIPFRILYCRGLIYRALGDFRQARLNLLPILCSLPFNNINELYVGHENHDIVPFRAASATELFASAYIQILNAYEMDMRENGVKETLLWNFVSLSQYTALERDHRIAFFCENIVCVKKVHHDLFDQIFDENIIQSLYSFLAKTGINVSAAEPPLNLDQFKAKFKYSKPPPDDYKSLLVNTARRAYTQERNQVL</sequence>
<evidence type="ECO:0000313" key="2">
    <source>
        <dbReference type="Proteomes" id="UP000193498"/>
    </source>
</evidence>
<gene>
    <name evidence="1" type="ORF">K493DRAFT_333401</name>
</gene>
<proteinExistence type="predicted"/>
<comment type="caution">
    <text evidence="1">The sequence shown here is derived from an EMBL/GenBank/DDBJ whole genome shotgun (WGS) entry which is preliminary data.</text>
</comment>
<accession>A0A1Y1Z672</accession>
<keyword evidence="2" id="KW-1185">Reference proteome</keyword>
<dbReference type="EMBL" id="MCFE01000022">
    <property type="protein sequence ID" value="ORY05751.1"/>
    <property type="molecule type" value="Genomic_DNA"/>
</dbReference>
<dbReference type="InParanoid" id="A0A1Y1Z672"/>
<name>A0A1Y1Z672_9FUNG</name>
<evidence type="ECO:0000313" key="1">
    <source>
        <dbReference type="EMBL" id="ORY05751.1"/>
    </source>
</evidence>
<dbReference type="Proteomes" id="UP000193498">
    <property type="component" value="Unassembled WGS sequence"/>
</dbReference>
<dbReference type="OrthoDB" id="18145at2759"/>
<protein>
    <submittedName>
        <fullName evidence="1">Uncharacterized protein</fullName>
    </submittedName>
</protein>